<protein>
    <submittedName>
        <fullName evidence="1">Uncharacterized protein</fullName>
    </submittedName>
</protein>
<sequence length="108" mass="12073">MFCHLSTARCPLLIPLPFTSIFGNLVGQHGELLASPILLASMMSVSTLIRKDEVEDIGETLSKMIGLNLEFLFAAYNGLKSELNVQLMLFASLRLVWMLNLQYKLLSK</sequence>
<evidence type="ECO:0000313" key="2">
    <source>
        <dbReference type="Proteomes" id="UP001396334"/>
    </source>
</evidence>
<organism evidence="1 2">
    <name type="scientific">Hibiscus sabdariffa</name>
    <name type="common">roselle</name>
    <dbReference type="NCBI Taxonomy" id="183260"/>
    <lineage>
        <taxon>Eukaryota</taxon>
        <taxon>Viridiplantae</taxon>
        <taxon>Streptophyta</taxon>
        <taxon>Embryophyta</taxon>
        <taxon>Tracheophyta</taxon>
        <taxon>Spermatophyta</taxon>
        <taxon>Magnoliopsida</taxon>
        <taxon>eudicotyledons</taxon>
        <taxon>Gunneridae</taxon>
        <taxon>Pentapetalae</taxon>
        <taxon>rosids</taxon>
        <taxon>malvids</taxon>
        <taxon>Malvales</taxon>
        <taxon>Malvaceae</taxon>
        <taxon>Malvoideae</taxon>
        <taxon>Hibiscus</taxon>
    </lineage>
</organism>
<proteinExistence type="predicted"/>
<accession>A0ABR2STD9</accession>
<name>A0ABR2STD9_9ROSI</name>
<evidence type="ECO:0000313" key="1">
    <source>
        <dbReference type="EMBL" id="KAK9028525.1"/>
    </source>
</evidence>
<dbReference type="Proteomes" id="UP001396334">
    <property type="component" value="Unassembled WGS sequence"/>
</dbReference>
<reference evidence="1 2" key="1">
    <citation type="journal article" date="2024" name="G3 (Bethesda)">
        <title>Genome assembly of Hibiscus sabdariffa L. provides insights into metabolisms of medicinal natural products.</title>
        <authorList>
            <person name="Kim T."/>
        </authorList>
    </citation>
    <scope>NUCLEOTIDE SEQUENCE [LARGE SCALE GENOMIC DNA]</scope>
    <source>
        <strain evidence="1">TK-2024</strain>
        <tissue evidence="1">Old leaves</tissue>
    </source>
</reference>
<dbReference type="EMBL" id="JBBPBN010000011">
    <property type="protein sequence ID" value="KAK9028525.1"/>
    <property type="molecule type" value="Genomic_DNA"/>
</dbReference>
<keyword evidence="2" id="KW-1185">Reference proteome</keyword>
<comment type="caution">
    <text evidence="1">The sequence shown here is derived from an EMBL/GenBank/DDBJ whole genome shotgun (WGS) entry which is preliminary data.</text>
</comment>
<gene>
    <name evidence="1" type="ORF">V6N11_025681</name>
</gene>